<reference evidence="1 2" key="1">
    <citation type="submission" date="2020-08" db="EMBL/GenBank/DDBJ databases">
        <authorList>
            <person name="Koutsovoulos G."/>
            <person name="Danchin GJ E."/>
        </authorList>
    </citation>
    <scope>NUCLEOTIDE SEQUENCE [LARGE SCALE GENOMIC DNA]</scope>
</reference>
<evidence type="ECO:0000313" key="2">
    <source>
        <dbReference type="Proteomes" id="UP000580250"/>
    </source>
</evidence>
<dbReference type="AlphaFoldDB" id="A0A6V7UX87"/>
<organism evidence="1 2">
    <name type="scientific">Meloidogyne enterolobii</name>
    <name type="common">Root-knot nematode worm</name>
    <name type="synonym">Meloidogyne mayaguensis</name>
    <dbReference type="NCBI Taxonomy" id="390850"/>
    <lineage>
        <taxon>Eukaryota</taxon>
        <taxon>Metazoa</taxon>
        <taxon>Ecdysozoa</taxon>
        <taxon>Nematoda</taxon>
        <taxon>Chromadorea</taxon>
        <taxon>Rhabditida</taxon>
        <taxon>Tylenchina</taxon>
        <taxon>Tylenchomorpha</taxon>
        <taxon>Tylenchoidea</taxon>
        <taxon>Meloidogynidae</taxon>
        <taxon>Meloidogyninae</taxon>
        <taxon>Meloidogyne</taxon>
    </lineage>
</organism>
<accession>A0A6V7UX87</accession>
<proteinExistence type="predicted"/>
<name>A0A6V7UX87_MELEN</name>
<comment type="caution">
    <text evidence="1">The sequence shown here is derived from an EMBL/GenBank/DDBJ whole genome shotgun (WGS) entry which is preliminary data.</text>
</comment>
<dbReference type="Proteomes" id="UP000580250">
    <property type="component" value="Unassembled WGS sequence"/>
</dbReference>
<gene>
    <name evidence="1" type="ORF">MENT_LOCUS18608</name>
</gene>
<protein>
    <submittedName>
        <fullName evidence="1">Uncharacterized protein</fullName>
    </submittedName>
</protein>
<dbReference type="EMBL" id="CAJEWN010000126">
    <property type="protein sequence ID" value="CAD2167323.1"/>
    <property type="molecule type" value="Genomic_DNA"/>
</dbReference>
<evidence type="ECO:0000313" key="1">
    <source>
        <dbReference type="EMBL" id="CAD2167323.1"/>
    </source>
</evidence>
<sequence length="50" mass="6135">MRKQQLIISVDLYDYRQYSVAPKTGEMLIFKQSHCSILMHFIYKKFKFFI</sequence>